<organism evidence="2">
    <name type="scientific">marine sediment metagenome</name>
    <dbReference type="NCBI Taxonomy" id="412755"/>
    <lineage>
        <taxon>unclassified sequences</taxon>
        <taxon>metagenomes</taxon>
        <taxon>ecological metagenomes</taxon>
    </lineage>
</organism>
<name>X1CRP9_9ZZZZ</name>
<gene>
    <name evidence="2" type="ORF">S01H4_45392</name>
</gene>
<evidence type="ECO:0000256" key="1">
    <source>
        <dbReference type="SAM" id="Phobius"/>
    </source>
</evidence>
<evidence type="ECO:0000313" key="2">
    <source>
        <dbReference type="EMBL" id="GAG98778.1"/>
    </source>
</evidence>
<dbReference type="EMBL" id="BART01025266">
    <property type="protein sequence ID" value="GAG98778.1"/>
    <property type="molecule type" value="Genomic_DNA"/>
</dbReference>
<proteinExistence type="predicted"/>
<dbReference type="AlphaFoldDB" id="X1CRP9"/>
<sequence length="94" mass="11043">MRRLNLVQLVFFPIGLQIVNIFLTNWLRDLVIPEWDILIKFPVLVQFLGLLIVGLIAISAIYSIYCLIKLYYIITKFVSTDKLEEELRKLKSDD</sequence>
<keyword evidence="1" id="KW-1133">Transmembrane helix</keyword>
<feature type="transmembrane region" description="Helical" evidence="1">
    <location>
        <begin position="7"/>
        <end position="27"/>
    </location>
</feature>
<evidence type="ECO:0008006" key="3">
    <source>
        <dbReference type="Google" id="ProtNLM"/>
    </source>
</evidence>
<keyword evidence="1" id="KW-0812">Transmembrane</keyword>
<keyword evidence="1" id="KW-0472">Membrane</keyword>
<protein>
    <recommendedName>
        <fullName evidence="3">Lipopolysaccharide assembly protein A domain-containing protein</fullName>
    </recommendedName>
</protein>
<comment type="caution">
    <text evidence="2">The sequence shown here is derived from an EMBL/GenBank/DDBJ whole genome shotgun (WGS) entry which is preliminary data.</text>
</comment>
<reference evidence="2" key="1">
    <citation type="journal article" date="2014" name="Front. Microbiol.">
        <title>High frequency of phylogenetically diverse reductive dehalogenase-homologous genes in deep subseafloor sedimentary metagenomes.</title>
        <authorList>
            <person name="Kawai M."/>
            <person name="Futagami T."/>
            <person name="Toyoda A."/>
            <person name="Takaki Y."/>
            <person name="Nishi S."/>
            <person name="Hori S."/>
            <person name="Arai W."/>
            <person name="Tsubouchi T."/>
            <person name="Morono Y."/>
            <person name="Uchiyama I."/>
            <person name="Ito T."/>
            <person name="Fujiyama A."/>
            <person name="Inagaki F."/>
            <person name="Takami H."/>
        </authorList>
    </citation>
    <scope>NUCLEOTIDE SEQUENCE</scope>
    <source>
        <strain evidence="2">Expedition CK06-06</strain>
    </source>
</reference>
<accession>X1CRP9</accession>
<feature type="transmembrane region" description="Helical" evidence="1">
    <location>
        <begin position="47"/>
        <end position="68"/>
    </location>
</feature>